<dbReference type="PANTHER" id="PTHR11439">
    <property type="entry name" value="GAG-POL-RELATED RETROTRANSPOSON"/>
    <property type="match status" value="1"/>
</dbReference>
<reference evidence="3" key="1">
    <citation type="submission" date="2025-08" db="UniProtKB">
        <authorList>
            <consortium name="RefSeq"/>
        </authorList>
    </citation>
    <scope>IDENTIFICATION</scope>
</reference>
<proteinExistence type="predicted"/>
<keyword evidence="1" id="KW-0472">Membrane</keyword>
<sequence>MTYLGPLSTFLGIEITSQSDGFRLTQQRYTLDLLARSSLTDTRTAATPMELHLQLRASDGTPLPDPSRYRHLVGSLVYLAVTRPDISHAVHILSQFVAAPTSHYVHLLRVFALSSWYRISWSCSIHVIPLFSYRPIRMLLGLVPLMIAFLISVHRIFLGSSLIVWKTKKQHTIAKSRSRGRGVKVEYNNLWLTNRSSFNCMGLTSCTGLRMSKFNMVHLLFRNAQNTQLTLSIRGCSELEKQCNPGDYCQRLF</sequence>
<protein>
    <submittedName>
        <fullName evidence="3">Uncharacterized mitochondrial protein AtMg00810-like</fullName>
    </submittedName>
</protein>
<keyword evidence="1" id="KW-1133">Transmembrane helix</keyword>
<feature type="transmembrane region" description="Helical" evidence="1">
    <location>
        <begin position="139"/>
        <end position="165"/>
    </location>
</feature>
<name>A0AB40AG72_DIOCR</name>
<dbReference type="RefSeq" id="XP_039113816.1">
    <property type="nucleotide sequence ID" value="XM_039257882.1"/>
</dbReference>
<dbReference type="PANTHER" id="PTHR11439:SF461">
    <property type="entry name" value="OS10G0432200 PROTEIN"/>
    <property type="match status" value="1"/>
</dbReference>
<evidence type="ECO:0000313" key="2">
    <source>
        <dbReference type="Proteomes" id="UP001515500"/>
    </source>
</evidence>
<keyword evidence="2" id="KW-1185">Reference proteome</keyword>
<keyword evidence="1" id="KW-0812">Transmembrane</keyword>
<gene>
    <name evidence="3" type="primary">LOC120249390</name>
</gene>
<evidence type="ECO:0000313" key="3">
    <source>
        <dbReference type="RefSeq" id="XP_039113816.1"/>
    </source>
</evidence>
<evidence type="ECO:0000256" key="1">
    <source>
        <dbReference type="SAM" id="Phobius"/>
    </source>
</evidence>
<dbReference type="Proteomes" id="UP001515500">
    <property type="component" value="Chromosome 19"/>
</dbReference>
<dbReference type="GeneID" id="120249390"/>
<accession>A0AB40AG72</accession>
<dbReference type="AlphaFoldDB" id="A0AB40AG72"/>
<organism evidence="2 3">
    <name type="scientific">Dioscorea cayennensis subsp. rotundata</name>
    <name type="common">White Guinea yam</name>
    <name type="synonym">Dioscorea rotundata</name>
    <dbReference type="NCBI Taxonomy" id="55577"/>
    <lineage>
        <taxon>Eukaryota</taxon>
        <taxon>Viridiplantae</taxon>
        <taxon>Streptophyta</taxon>
        <taxon>Embryophyta</taxon>
        <taxon>Tracheophyta</taxon>
        <taxon>Spermatophyta</taxon>
        <taxon>Magnoliopsida</taxon>
        <taxon>Liliopsida</taxon>
        <taxon>Dioscoreales</taxon>
        <taxon>Dioscoreaceae</taxon>
        <taxon>Dioscorea</taxon>
    </lineage>
</organism>